<proteinExistence type="predicted"/>
<comment type="caution">
    <text evidence="2">The sequence shown here is derived from an EMBL/GenBank/DDBJ whole genome shotgun (WGS) entry which is preliminary data.</text>
</comment>
<feature type="transmembrane region" description="Helical" evidence="1">
    <location>
        <begin position="6"/>
        <end position="27"/>
    </location>
</feature>
<organism evidence="2 3">
    <name type="scientific">Speluncibacter jeojiensis</name>
    <dbReference type="NCBI Taxonomy" id="2710754"/>
    <lineage>
        <taxon>Bacteria</taxon>
        <taxon>Bacillati</taxon>
        <taxon>Actinomycetota</taxon>
        <taxon>Actinomycetes</taxon>
        <taxon>Mycobacteriales</taxon>
        <taxon>Speluncibacteraceae</taxon>
        <taxon>Speluncibacter</taxon>
    </lineage>
</organism>
<gene>
    <name evidence="2" type="ORF">NVS88_21990</name>
</gene>
<name>A0A9X4M576_9ACTN</name>
<keyword evidence="3" id="KW-1185">Reference proteome</keyword>
<feature type="transmembrane region" description="Helical" evidence="1">
    <location>
        <begin position="39"/>
        <end position="58"/>
    </location>
</feature>
<dbReference type="EMBL" id="JANRHA010000032">
    <property type="protein sequence ID" value="MDG3017230.1"/>
    <property type="molecule type" value="Genomic_DNA"/>
</dbReference>
<dbReference type="Proteomes" id="UP001152755">
    <property type="component" value="Unassembled WGS sequence"/>
</dbReference>
<dbReference type="InterPro" id="IPR008407">
    <property type="entry name" value="Brnchd-chn_aa_trnsp_AzlD"/>
</dbReference>
<accession>A0A9X4M576</accession>
<protein>
    <submittedName>
        <fullName evidence="2">AzlD domain-containing protein</fullName>
    </submittedName>
</protein>
<keyword evidence="1" id="KW-1133">Transmembrane helix</keyword>
<evidence type="ECO:0000256" key="1">
    <source>
        <dbReference type="SAM" id="Phobius"/>
    </source>
</evidence>
<dbReference type="RefSeq" id="WP_332520872.1">
    <property type="nucleotide sequence ID" value="NZ_JANRHA010000032.1"/>
</dbReference>
<evidence type="ECO:0000313" key="2">
    <source>
        <dbReference type="EMBL" id="MDG3017230.1"/>
    </source>
</evidence>
<feature type="transmembrane region" description="Helical" evidence="1">
    <location>
        <begin position="78"/>
        <end position="99"/>
    </location>
</feature>
<dbReference type="AlphaFoldDB" id="A0A9X4M576"/>
<sequence>MGPGVALGVLVLALGTYGFRVSGPLLSTRITLSPKASRIMAVAAVVMLTALAVNSALLDGRAVADWSRPSGVAVGAVLAWRRAPLVLVVLAAAGTAALLRL</sequence>
<keyword evidence="1" id="KW-0812">Transmembrane</keyword>
<keyword evidence="1" id="KW-0472">Membrane</keyword>
<reference evidence="2" key="1">
    <citation type="submission" date="2022-08" db="EMBL/GenBank/DDBJ databases">
        <title>Genome analysis of Corynebacteriales strain.</title>
        <authorList>
            <person name="Lee S.D."/>
        </authorList>
    </citation>
    <scope>NUCLEOTIDE SEQUENCE</scope>
    <source>
        <strain evidence="2">D3-21</strain>
    </source>
</reference>
<evidence type="ECO:0000313" key="3">
    <source>
        <dbReference type="Proteomes" id="UP001152755"/>
    </source>
</evidence>
<dbReference type="Pfam" id="PF05437">
    <property type="entry name" value="AzlD"/>
    <property type="match status" value="1"/>
</dbReference>